<dbReference type="InterPro" id="IPR011990">
    <property type="entry name" value="TPR-like_helical_dom_sf"/>
</dbReference>
<sequence>MGESYDIFFSLAHADREAAAPVVKALRDRGLKVFHHETEIAGARSITERIVNGLGHSRMLVAWYSKTYPTQRACQWELTRAIIAAQREVPDGGAVERRVVVLNPETGVGHLQPADVLASKFIDVSAGRADDLARRIAAGLDELTGEFGEIQDLRGPSWHGGNPRAGSNHFVGRFGDMWRIHTGLSRSKIPMISGGGLGLVLLQGMGGIGKTLLAEEYARRFGAAYPGGVFWLSAVQGQDLGSQIGRIAGGLGLGTAGLAPDEVAGMLKGALAARPAFLWIVDDLPPDATAAELNAWSAPTANGATLVTTRNTQLDGSGTPYRLGVLSDDEALELLTSRLAPRPGAEAQAAGEILTLLGNHALAVDVARAAVRKLSYEGFLARLRDPDHDATELAAKLAGESPTGHTPSIVTTLLDSIKRVDVDSGMRLLHLAALLAPAPIPISLVTSIFALLSGDANVAAVESKIALEAVTREALAEHITGDDHDKTGAVSVHLLVSRTLRFHGYKPPFDLREAAVAVLVKRMSLARDIRKHDQLLPEIPHVLKLTEVVSDASTCTLLLGLGRFNYVRGAYADAEADFRRSLDVAKHLLGPEHPHTLNSMNNLAVTLQARGNHAGAEELQMQELALSRQLLGAEHPTTLQSLNNLAEALQARGDYRGAEELQNRVLALNQKLLGTEHPDTLSTMSNLAETLQARGDHDGAEALHKRVLALGRRTMGHEHPEILLYMNRVALSLMAQGELIAAQRLEESVLDCRRKLLGPEHPETLVSQYDLARIMLERGERDVAFKLAKTASEGLRERLGIDHWQSWAAKGLVAACRAGIGNIKALSELHEAVERLKELRFPDAPEVRWLTKWLIKNREPVDESRPLAIDPLRLVFLLALNGRLPLAELASLTKPRNVTAALDTLKPPTRRRDIWLAEILKELAAKYSQVEPDPLWRGWMEKVNGEALDRLTQALEDYLAPGVPVHRGKPRVGRSERA</sequence>
<dbReference type="Gene3D" id="3.40.50.300">
    <property type="entry name" value="P-loop containing nucleotide triphosphate hydrolases"/>
    <property type="match status" value="1"/>
</dbReference>
<keyword evidence="3" id="KW-0963">Cytoplasm</keyword>
<dbReference type="InterPro" id="IPR002151">
    <property type="entry name" value="Kinesin_light"/>
</dbReference>
<dbReference type="Gene3D" id="3.40.50.10140">
    <property type="entry name" value="Toll/interleukin-1 receptor homology (TIR) domain"/>
    <property type="match status" value="1"/>
</dbReference>
<dbReference type="InterPro" id="IPR019734">
    <property type="entry name" value="TPR_rpt"/>
</dbReference>
<dbReference type="EMBL" id="AVFL01000007">
    <property type="protein sequence ID" value="EWY40658.1"/>
    <property type="molecule type" value="Genomic_DNA"/>
</dbReference>
<comment type="similarity">
    <text evidence="2">Belongs to the kinesin light chain family.</text>
</comment>
<keyword evidence="6" id="KW-0802">TPR repeat</keyword>
<dbReference type="InterPro" id="IPR000157">
    <property type="entry name" value="TIR_dom"/>
</dbReference>
<evidence type="ECO:0000256" key="7">
    <source>
        <dbReference type="ARBA" id="ARBA00023054"/>
    </source>
</evidence>
<dbReference type="OrthoDB" id="9787760at2"/>
<dbReference type="Pfam" id="PF00931">
    <property type="entry name" value="NB-ARC"/>
    <property type="match status" value="1"/>
</dbReference>
<dbReference type="SUPFAM" id="SSF48452">
    <property type="entry name" value="TPR-like"/>
    <property type="match status" value="3"/>
</dbReference>
<dbReference type="SMART" id="SM00028">
    <property type="entry name" value="TPR"/>
    <property type="match status" value="3"/>
</dbReference>
<dbReference type="GO" id="GO:0007165">
    <property type="term" value="P:signal transduction"/>
    <property type="evidence" value="ECO:0007669"/>
    <property type="project" value="InterPro"/>
</dbReference>
<comment type="subcellular location">
    <subcellularLocation>
        <location evidence="1">Cytoplasm</location>
        <location evidence="1">Cytoskeleton</location>
    </subcellularLocation>
</comment>
<dbReference type="Proteomes" id="UP000019486">
    <property type="component" value="Unassembled WGS sequence"/>
</dbReference>
<evidence type="ECO:0000256" key="8">
    <source>
        <dbReference type="ARBA" id="ARBA00023175"/>
    </source>
</evidence>
<dbReference type="GO" id="GO:0005871">
    <property type="term" value="C:kinesin complex"/>
    <property type="evidence" value="ECO:0007669"/>
    <property type="project" value="InterPro"/>
</dbReference>
<dbReference type="SUPFAM" id="SSF52540">
    <property type="entry name" value="P-loop containing nucleoside triphosphate hydrolases"/>
    <property type="match status" value="1"/>
</dbReference>
<name>W9HA15_9PROT</name>
<keyword evidence="12" id="KW-1185">Reference proteome</keyword>
<dbReference type="GO" id="GO:0007018">
    <property type="term" value="P:microtubule-based movement"/>
    <property type="evidence" value="ECO:0007669"/>
    <property type="project" value="TreeGrafter"/>
</dbReference>
<comment type="caution">
    <text evidence="11">The sequence shown here is derived from an EMBL/GenBank/DDBJ whole genome shotgun (WGS) entry which is preliminary data.</text>
</comment>
<dbReference type="AlphaFoldDB" id="W9HA15"/>
<evidence type="ECO:0000313" key="12">
    <source>
        <dbReference type="Proteomes" id="UP000019486"/>
    </source>
</evidence>
<dbReference type="SUPFAM" id="SSF52200">
    <property type="entry name" value="Toll/Interleukin receptor TIR domain"/>
    <property type="match status" value="1"/>
</dbReference>
<evidence type="ECO:0000256" key="2">
    <source>
        <dbReference type="ARBA" id="ARBA00009622"/>
    </source>
</evidence>
<evidence type="ECO:0000256" key="5">
    <source>
        <dbReference type="ARBA" id="ARBA00022737"/>
    </source>
</evidence>
<keyword evidence="8" id="KW-0505">Motor protein</keyword>
<dbReference type="PROSITE" id="PS50104">
    <property type="entry name" value="TIR"/>
    <property type="match status" value="1"/>
</dbReference>
<dbReference type="PANTHER" id="PTHR45783:SF3">
    <property type="entry name" value="KINESIN LIGHT CHAIN"/>
    <property type="match status" value="1"/>
</dbReference>
<evidence type="ECO:0000259" key="10">
    <source>
        <dbReference type="PROSITE" id="PS50104"/>
    </source>
</evidence>
<evidence type="ECO:0000256" key="9">
    <source>
        <dbReference type="ARBA" id="ARBA00023212"/>
    </source>
</evidence>
<dbReference type="GO" id="GO:0005737">
    <property type="term" value="C:cytoplasm"/>
    <property type="evidence" value="ECO:0007669"/>
    <property type="project" value="TreeGrafter"/>
</dbReference>
<evidence type="ECO:0000256" key="4">
    <source>
        <dbReference type="ARBA" id="ARBA00022701"/>
    </source>
</evidence>
<dbReference type="InterPro" id="IPR035897">
    <property type="entry name" value="Toll_tir_struct_dom_sf"/>
</dbReference>
<protein>
    <recommendedName>
        <fullName evidence="10">TIR domain-containing protein</fullName>
    </recommendedName>
</protein>
<keyword evidence="4" id="KW-0493">Microtubule</keyword>
<organism evidence="11 12">
    <name type="scientific">Skermanella stibiiresistens SB22</name>
    <dbReference type="NCBI Taxonomy" id="1385369"/>
    <lineage>
        <taxon>Bacteria</taxon>
        <taxon>Pseudomonadati</taxon>
        <taxon>Pseudomonadota</taxon>
        <taxon>Alphaproteobacteria</taxon>
        <taxon>Rhodospirillales</taxon>
        <taxon>Azospirillaceae</taxon>
        <taxon>Skermanella</taxon>
    </lineage>
</organism>
<reference evidence="11 12" key="1">
    <citation type="submission" date="2013-08" db="EMBL/GenBank/DDBJ databases">
        <title>The genome sequence of Skermanella stibiiresistens.</title>
        <authorList>
            <person name="Zhu W."/>
            <person name="Wang G."/>
        </authorList>
    </citation>
    <scope>NUCLEOTIDE SEQUENCE [LARGE SCALE GENOMIC DNA]</scope>
    <source>
        <strain evidence="11 12">SB22</strain>
    </source>
</reference>
<gene>
    <name evidence="11" type="ORF">N825_34965</name>
</gene>
<dbReference type="GO" id="GO:0005874">
    <property type="term" value="C:microtubule"/>
    <property type="evidence" value="ECO:0007669"/>
    <property type="project" value="UniProtKB-KW"/>
</dbReference>
<dbReference type="Gene3D" id="1.25.40.10">
    <property type="entry name" value="Tetratricopeptide repeat domain"/>
    <property type="match status" value="2"/>
</dbReference>
<keyword evidence="7" id="KW-0175">Coiled coil</keyword>
<dbReference type="PANTHER" id="PTHR45783">
    <property type="entry name" value="KINESIN LIGHT CHAIN"/>
    <property type="match status" value="1"/>
</dbReference>
<dbReference type="InterPro" id="IPR002182">
    <property type="entry name" value="NB-ARC"/>
</dbReference>
<keyword evidence="9" id="KW-0206">Cytoskeleton</keyword>
<proteinExistence type="inferred from homology"/>
<accession>W9HA15</accession>
<dbReference type="RefSeq" id="WP_037451310.1">
    <property type="nucleotide sequence ID" value="NZ_AVFL01000007.1"/>
</dbReference>
<dbReference type="GO" id="GO:0019894">
    <property type="term" value="F:kinesin binding"/>
    <property type="evidence" value="ECO:0007669"/>
    <property type="project" value="TreeGrafter"/>
</dbReference>
<dbReference type="InterPro" id="IPR027417">
    <property type="entry name" value="P-loop_NTPase"/>
</dbReference>
<dbReference type="GO" id="GO:0043531">
    <property type="term" value="F:ADP binding"/>
    <property type="evidence" value="ECO:0007669"/>
    <property type="project" value="InterPro"/>
</dbReference>
<evidence type="ECO:0000256" key="6">
    <source>
        <dbReference type="ARBA" id="ARBA00022803"/>
    </source>
</evidence>
<dbReference type="Pfam" id="PF13676">
    <property type="entry name" value="TIR_2"/>
    <property type="match status" value="1"/>
</dbReference>
<feature type="domain" description="TIR" evidence="10">
    <location>
        <begin position="3"/>
        <end position="147"/>
    </location>
</feature>
<dbReference type="STRING" id="1385369.N825_34965"/>
<evidence type="ECO:0000256" key="1">
    <source>
        <dbReference type="ARBA" id="ARBA00004245"/>
    </source>
</evidence>
<dbReference type="Pfam" id="PF13424">
    <property type="entry name" value="TPR_12"/>
    <property type="match status" value="3"/>
</dbReference>
<evidence type="ECO:0000256" key="3">
    <source>
        <dbReference type="ARBA" id="ARBA00022490"/>
    </source>
</evidence>
<evidence type="ECO:0000313" key="11">
    <source>
        <dbReference type="EMBL" id="EWY40658.1"/>
    </source>
</evidence>
<keyword evidence="5" id="KW-0677">Repeat</keyword>